<name>A0A0M8MVZ5_ESCWE</name>
<evidence type="ECO:0000256" key="1">
    <source>
        <dbReference type="SAM" id="MobiDB-lite"/>
    </source>
</evidence>
<keyword evidence="2" id="KW-0812">Transmembrane</keyword>
<keyword evidence="2" id="KW-1133">Transmembrane helix</keyword>
<organism evidence="4 5">
    <name type="scientific">Escovopsis weberi</name>
    <dbReference type="NCBI Taxonomy" id="150374"/>
    <lineage>
        <taxon>Eukaryota</taxon>
        <taxon>Fungi</taxon>
        <taxon>Dikarya</taxon>
        <taxon>Ascomycota</taxon>
        <taxon>Pezizomycotina</taxon>
        <taxon>Sordariomycetes</taxon>
        <taxon>Hypocreomycetidae</taxon>
        <taxon>Hypocreales</taxon>
        <taxon>Hypocreaceae</taxon>
        <taxon>Escovopsis</taxon>
    </lineage>
</organism>
<dbReference type="PANTHER" id="PTHR31145:SF6">
    <property type="entry name" value="INTEGRAL MEMBRANE PROTEIN (AFU_ORTHOLOGUE AFUA_7G01610)"/>
    <property type="match status" value="1"/>
</dbReference>
<dbReference type="Pfam" id="PF06011">
    <property type="entry name" value="TRP"/>
    <property type="match status" value="1"/>
</dbReference>
<feature type="transmembrane region" description="Helical" evidence="2">
    <location>
        <begin position="184"/>
        <end position="209"/>
    </location>
</feature>
<evidence type="ECO:0000256" key="2">
    <source>
        <dbReference type="SAM" id="Phobius"/>
    </source>
</evidence>
<dbReference type="Proteomes" id="UP000053831">
    <property type="component" value="Unassembled WGS sequence"/>
</dbReference>
<protein>
    <submittedName>
        <fullName evidence="4">Putative membrane protein</fullName>
    </submittedName>
</protein>
<feature type="transmembrane region" description="Helical" evidence="2">
    <location>
        <begin position="403"/>
        <end position="422"/>
    </location>
</feature>
<reference evidence="4 5" key="1">
    <citation type="submission" date="2015-07" db="EMBL/GenBank/DDBJ databases">
        <title>The genome of the fungus Escovopsis weberi, a specialized disease agent of ant agriculture.</title>
        <authorList>
            <person name="de Man T.J."/>
            <person name="Stajich J.E."/>
            <person name="Kubicek C.P."/>
            <person name="Chenthamara K."/>
            <person name="Atanasova L."/>
            <person name="Druzhinina I.S."/>
            <person name="Birnbaum S."/>
            <person name="Barribeau S.M."/>
            <person name="Teiling C."/>
            <person name="Suen G."/>
            <person name="Currie C."/>
            <person name="Gerardo N.M."/>
        </authorList>
    </citation>
    <scope>NUCLEOTIDE SEQUENCE [LARGE SCALE GENOMIC DNA]</scope>
</reference>
<feature type="transmembrane region" description="Helical" evidence="2">
    <location>
        <begin position="339"/>
        <end position="359"/>
    </location>
</feature>
<comment type="caution">
    <text evidence="4">The sequence shown here is derived from an EMBL/GenBank/DDBJ whole genome shotgun (WGS) entry which is preliminary data.</text>
</comment>
<keyword evidence="5" id="KW-1185">Reference proteome</keyword>
<sequence>MSSSYAFTSLSATFTILSNESISQKYGHQLGCVSAVVTPDLGNIASILKFLPLAILILTGFAVILAGTLSPWGTMDIFHWTSNYGRDADVLRLVTPGFGDCLQYIQFIAFTGALTLDYPGFFRPVVSQVGWSSLMFEESFVADAEPWKSVVDGIYVNKPNTTFGLEKLGQLVGMAEPEDIWPGMMVWLCVMIAAVTFLIQVGFAVHWIYRKIKKIPQEDLRSKNLPFVLGNVVRIVFNFMLIPIVALSSFQLVVASKSPSFAVALAALTLALMICFASWVLYMVVSTKPKLVLFDDLPTLLRYGPLYNTYSDSVAAFALIPILLNFIRGIAIGAVQPSGVVQVVLLAICEVIQLLMIYAIRPYQSATSMNIYHSAFALLRLAIIMLLIAFAPSLDVTEGSKGWIGYTILAIHAAVLIFGFFLSSFQTVIEVVARLLGAGGDDITGLTRGGLSKIFGMRQLSRRVDHRKGPSRGSQLSNAAMLDADKTGYVMPGGRVRSGSAASLGDIMAHQRHRSSSAIDSIDMYSTPYRNVDSASSYMPGTPGEASNFSFLPSHGHARYGPLALPMESADPYYRPPRRRRDTAGDITPASTQQGPAVVENAKPAEPAEATAETSQNALSNPGGSGPLFPASRPDYSTREVDFYYGVRGPALNSDGPGRKLGTGPADPTGPVATAAGWFRIFFGGKTKEKGKGFEVVRSSRMPPSMRARNGGIDSKGNPVAMSNARHGPIDSDDDEPKSKRPPRRGDDLLNTEGEPQSDPEEPDSPVVDRLPRGRLSQVQEAKLKFRVTAAQVEERQDADTIPRSSSDEVFHDAPEVPRKSSKRQSVIESHKSMSLLETQSHPPGSRDSHKPELALSKPRDARLLPRLPFDRQGSDRRPSSKSSLVFSASDAADLGARDTERPVSFGSVHPHRVSRYDPEGESDYDLLGTYAEVVDENGMRRK</sequence>
<feature type="compositionally biased region" description="Low complexity" evidence="1">
    <location>
        <begin position="696"/>
        <end position="707"/>
    </location>
</feature>
<keyword evidence="2" id="KW-0472">Membrane</keyword>
<gene>
    <name evidence="4" type="ORF">ESCO_005548</name>
</gene>
<dbReference type="GO" id="GO:0016020">
    <property type="term" value="C:membrane"/>
    <property type="evidence" value="ECO:0007669"/>
    <property type="project" value="TreeGrafter"/>
</dbReference>
<feature type="region of interest" description="Disordered" evidence="1">
    <location>
        <begin position="692"/>
        <end position="923"/>
    </location>
</feature>
<feature type="transmembrane region" description="Helical" evidence="2">
    <location>
        <begin position="229"/>
        <end position="254"/>
    </location>
</feature>
<feature type="region of interest" description="Disordered" evidence="1">
    <location>
        <begin position="649"/>
        <end position="668"/>
    </location>
</feature>
<dbReference type="InterPro" id="IPR040241">
    <property type="entry name" value="TRP_Flc/Pkd2-like"/>
</dbReference>
<evidence type="ECO:0000313" key="5">
    <source>
        <dbReference type="Proteomes" id="UP000053831"/>
    </source>
</evidence>
<dbReference type="GO" id="GO:0055085">
    <property type="term" value="P:transmembrane transport"/>
    <property type="evidence" value="ECO:0007669"/>
    <property type="project" value="TreeGrafter"/>
</dbReference>
<feature type="compositionally biased region" description="Basic and acidic residues" evidence="1">
    <location>
        <begin position="845"/>
        <end position="879"/>
    </location>
</feature>
<evidence type="ECO:0000259" key="3">
    <source>
        <dbReference type="Pfam" id="PF06011"/>
    </source>
</evidence>
<feature type="domain" description="TRP C-terminal" evidence="3">
    <location>
        <begin position="57"/>
        <end position="422"/>
    </location>
</feature>
<dbReference type="InterPro" id="IPR010308">
    <property type="entry name" value="TRP_C"/>
</dbReference>
<feature type="transmembrane region" description="Helical" evidence="2">
    <location>
        <begin position="261"/>
        <end position="285"/>
    </location>
</feature>
<feature type="transmembrane region" description="Helical" evidence="2">
    <location>
        <begin position="305"/>
        <end position="327"/>
    </location>
</feature>
<feature type="transmembrane region" description="Helical" evidence="2">
    <location>
        <begin position="371"/>
        <end position="391"/>
    </location>
</feature>
<proteinExistence type="predicted"/>
<feature type="compositionally biased region" description="Low complexity" evidence="1">
    <location>
        <begin position="596"/>
        <end position="614"/>
    </location>
</feature>
<feature type="region of interest" description="Disordered" evidence="1">
    <location>
        <begin position="563"/>
        <end position="633"/>
    </location>
</feature>
<dbReference type="AlphaFoldDB" id="A0A0M8MVZ5"/>
<feature type="transmembrane region" description="Helical" evidence="2">
    <location>
        <begin position="47"/>
        <end position="69"/>
    </location>
</feature>
<feature type="compositionally biased region" description="Basic and acidic residues" evidence="1">
    <location>
        <begin position="793"/>
        <end position="819"/>
    </location>
</feature>
<evidence type="ECO:0000313" key="4">
    <source>
        <dbReference type="EMBL" id="KOS20496.1"/>
    </source>
</evidence>
<dbReference type="STRING" id="150374.A0A0M8MVZ5"/>
<accession>A0A0M8MVZ5</accession>
<dbReference type="PANTHER" id="PTHR31145">
    <property type="entry name" value="INTEGRAL MEMBRANE PROTEIN (AFU_ORTHOLOGUE AFUA_7G01610)"/>
    <property type="match status" value="1"/>
</dbReference>
<dbReference type="OrthoDB" id="5312224at2759"/>
<dbReference type="EMBL" id="LGSR01000017">
    <property type="protein sequence ID" value="KOS20496.1"/>
    <property type="molecule type" value="Genomic_DNA"/>
</dbReference>